<keyword evidence="3" id="KW-1185">Reference proteome</keyword>
<keyword evidence="1" id="KW-0732">Signal</keyword>
<feature type="chain" id="PRO_5042998987" description="Secreted protein" evidence="1">
    <location>
        <begin position="22"/>
        <end position="202"/>
    </location>
</feature>
<reference evidence="3" key="1">
    <citation type="submission" date="2022-10" db="EMBL/GenBank/DDBJ databases">
        <title>Genome assembly of Pristionchus species.</title>
        <authorList>
            <person name="Yoshida K."/>
            <person name="Sommer R.J."/>
        </authorList>
    </citation>
    <scope>NUCLEOTIDE SEQUENCE [LARGE SCALE GENOMIC DNA]</scope>
    <source>
        <strain evidence="3">RS5460</strain>
    </source>
</reference>
<sequence>MGRESCVVRLSIVFVVLVGCGRRTDHRTTRARLLRLQLQLLRHCSLLSGELLLKYLLDELLLNRVQLLLGDAALVEARVLAAQLFFGLHFALVEHRIRRFLVVRREVEVRQGLLDVLVVDGLALVGGRDALGLARHVSHEFGAAEIEQLTRLVSDANVRNHVLDDHVESLLRQADLVVLHVVCHDDLRMLLLATGIPRRPGA</sequence>
<dbReference type="PROSITE" id="PS51257">
    <property type="entry name" value="PROKAR_LIPOPROTEIN"/>
    <property type="match status" value="1"/>
</dbReference>
<feature type="non-terminal residue" evidence="2">
    <location>
        <position position="202"/>
    </location>
</feature>
<evidence type="ECO:0000313" key="3">
    <source>
        <dbReference type="Proteomes" id="UP001328107"/>
    </source>
</evidence>
<evidence type="ECO:0000256" key="1">
    <source>
        <dbReference type="SAM" id="SignalP"/>
    </source>
</evidence>
<gene>
    <name evidence="2" type="ORF">PMAYCL1PPCAC_00228</name>
</gene>
<dbReference type="Proteomes" id="UP001328107">
    <property type="component" value="Unassembled WGS sequence"/>
</dbReference>
<feature type="signal peptide" evidence="1">
    <location>
        <begin position="1"/>
        <end position="21"/>
    </location>
</feature>
<protein>
    <recommendedName>
        <fullName evidence="4">Secreted protein</fullName>
    </recommendedName>
</protein>
<comment type="caution">
    <text evidence="2">The sequence shown here is derived from an EMBL/GenBank/DDBJ whole genome shotgun (WGS) entry which is preliminary data.</text>
</comment>
<evidence type="ECO:0000313" key="2">
    <source>
        <dbReference type="EMBL" id="GMR30033.1"/>
    </source>
</evidence>
<dbReference type="EMBL" id="BTRK01000001">
    <property type="protein sequence ID" value="GMR30033.1"/>
    <property type="molecule type" value="Genomic_DNA"/>
</dbReference>
<name>A0AAN5BYM9_9BILA</name>
<dbReference type="AlphaFoldDB" id="A0AAN5BYM9"/>
<organism evidence="2 3">
    <name type="scientific">Pristionchus mayeri</name>
    <dbReference type="NCBI Taxonomy" id="1317129"/>
    <lineage>
        <taxon>Eukaryota</taxon>
        <taxon>Metazoa</taxon>
        <taxon>Ecdysozoa</taxon>
        <taxon>Nematoda</taxon>
        <taxon>Chromadorea</taxon>
        <taxon>Rhabditida</taxon>
        <taxon>Rhabditina</taxon>
        <taxon>Diplogasteromorpha</taxon>
        <taxon>Diplogasteroidea</taxon>
        <taxon>Neodiplogasteridae</taxon>
        <taxon>Pristionchus</taxon>
    </lineage>
</organism>
<proteinExistence type="predicted"/>
<evidence type="ECO:0008006" key="4">
    <source>
        <dbReference type="Google" id="ProtNLM"/>
    </source>
</evidence>
<accession>A0AAN5BYM9</accession>